<feature type="transmembrane region" description="Helical" evidence="6">
    <location>
        <begin position="531"/>
        <end position="551"/>
    </location>
</feature>
<dbReference type="InterPro" id="IPR036513">
    <property type="entry name" value="STAS_dom_sf"/>
</dbReference>
<dbReference type="GO" id="GO:0016020">
    <property type="term" value="C:membrane"/>
    <property type="evidence" value="ECO:0007669"/>
    <property type="project" value="UniProtKB-SubCell"/>
</dbReference>
<evidence type="ECO:0000256" key="2">
    <source>
        <dbReference type="ARBA" id="ARBA00022692"/>
    </source>
</evidence>
<dbReference type="PROSITE" id="PS50042">
    <property type="entry name" value="CNMP_BINDING_3"/>
    <property type="match status" value="1"/>
</dbReference>
<feature type="transmembrane region" description="Helical" evidence="6">
    <location>
        <begin position="461"/>
        <end position="481"/>
    </location>
</feature>
<evidence type="ECO:0000313" key="9">
    <source>
        <dbReference type="EMBL" id="RUS27491.1"/>
    </source>
</evidence>
<evidence type="ECO:0000256" key="6">
    <source>
        <dbReference type="SAM" id="Phobius"/>
    </source>
</evidence>
<feature type="compositionally biased region" description="Polar residues" evidence="5">
    <location>
        <begin position="251"/>
        <end position="267"/>
    </location>
</feature>
<dbReference type="InterPro" id="IPR014710">
    <property type="entry name" value="RmlC-like_jellyroll"/>
</dbReference>
<feature type="region of interest" description="Disordered" evidence="5">
    <location>
        <begin position="959"/>
        <end position="997"/>
    </location>
</feature>
<dbReference type="SUPFAM" id="SSF52091">
    <property type="entry name" value="SpoIIaa-like"/>
    <property type="match status" value="1"/>
</dbReference>
<proteinExistence type="predicted"/>
<keyword evidence="3 6" id="KW-1133">Transmembrane helix</keyword>
<dbReference type="SUPFAM" id="SSF51206">
    <property type="entry name" value="cAMP-binding domain-like"/>
    <property type="match status" value="1"/>
</dbReference>
<feature type="transmembrane region" description="Helical" evidence="6">
    <location>
        <begin position="818"/>
        <end position="841"/>
    </location>
</feature>
<dbReference type="InterPro" id="IPR002645">
    <property type="entry name" value="STAS_dom"/>
</dbReference>
<feature type="compositionally biased region" description="Acidic residues" evidence="5">
    <location>
        <begin position="273"/>
        <end position="282"/>
    </location>
</feature>
<feature type="region of interest" description="Disordered" evidence="5">
    <location>
        <begin position="194"/>
        <end position="284"/>
    </location>
</feature>
<sequence length="1198" mass="131200">MKNIYGLICFGWGWRALTKLLVSGPMKGSHLWSGPEKANVVRSACSAAISRAVQPNYQKIMAHKIRESPVLPIAASPVANKKRANAPTSLLGDEDRGSWTEIPSRSYFSSHTHPADDIFHYSASIEAIREQTLALSSFAMSDPAATPPQSPQDPANASPDDPNFVRQQPEDYATASRPNSTQSNLSILLQTTTNNPPNIVIQDSADTAPSNRSTLLNIPGRHRSQDRRPATIDPLSSPPSEFSPLLPGSRRGQSSQHPIDRPTSPTLSVGAESDSDPPDFTDDAASTISQRGLLRGLFDQLPTLPGTTSRRGSRDYGTVADDVAQGNGQFSRGNNGNADKPYVWRWWSRQEFVTEAVVKPIGYLPAVVLGLLLNLLDAISYGLITFPLNIPIFATFGPDGISMFLVSCIASQLVYSLGGSVFKGGNGSMMIEVVPFLHIIAERILLVIGEDKPHEVIATTIMAFALSTVLTGLVFVALGVFKLGSLIGFFPRHILVGCIGGVGWFLVQTAIEVSSRMETPFAYDLATLRFLFLDNHHLILWTSALGAAILLRVSQKRITHPLFVPLFFMALPTAFFIVAAIAGWKIEDLRKNGWVFPLPEGDAPWWRFYTYFDPSATSWSAIAETIPAMFALTFFGILHVPINVPALGVSTNQNDVDTNRELVAHGVSNILSGFVGSVQNYLVYANSLLFIRSGGDSRVAGTMLAAATLIVLFIGPWIVGYIPVMVVGSLIFHLGLDLLKEALIDTWGIVHYLEYITIVAIVILMALLGFVEGILLGIIMACIFFVVQNSKRGTAIRATYTGASARSTVRRLYRQQKFLAQVAPQILVMRLQGYLFFGTIGQVEKAIRALLDRRRWDAQPIRFLVLDLALVQGIDFSAAEAFIRVRRLLRAREVYLVLCGVKNESDEGRALRNAGMWVEEGGNEFLSCFETLNEALEWCENVLLQAYYARQASWTKQQLKEKKSRGAKPEPAAKRSDATPGFDLLAHDSSPRSDGLQQAARNVLPGPSAFQTGANLAQPLALLLQIFGELSSTAGAAAAPDQDFYFHLGSYFSCQEINTGTVIWQQGGDADCLYLVEQGLLRSTVEFDAEEEGEEEGDTNANKKALRRTRSVASITRTTTVESILPGTVVGELGLFTGKSRTSTLTSDKKSVVWRLDRDVYERMSREEPLVALRFTRLALNFSAERLGVVTSYAFHLA</sequence>
<feature type="transmembrane region" description="Helical" evidence="6">
    <location>
        <begin position="361"/>
        <end position="384"/>
    </location>
</feature>
<dbReference type="PROSITE" id="PS50801">
    <property type="entry name" value="STAS"/>
    <property type="match status" value="1"/>
</dbReference>
<evidence type="ECO:0000256" key="4">
    <source>
        <dbReference type="ARBA" id="ARBA00023136"/>
    </source>
</evidence>
<feature type="transmembrane region" description="Helical" evidence="6">
    <location>
        <begin position="563"/>
        <end position="584"/>
    </location>
</feature>
<name>A0A433QCK6_9FUNG</name>
<comment type="subcellular location">
    <subcellularLocation>
        <location evidence="1">Membrane</location>
        <topology evidence="1">Multi-pass membrane protein</topology>
    </subcellularLocation>
</comment>
<evidence type="ECO:0000259" key="8">
    <source>
        <dbReference type="PROSITE" id="PS50801"/>
    </source>
</evidence>
<evidence type="ECO:0000256" key="3">
    <source>
        <dbReference type="ARBA" id="ARBA00022989"/>
    </source>
</evidence>
<comment type="caution">
    <text evidence="9">The sequence shown here is derived from an EMBL/GenBank/DDBJ whole genome shotgun (WGS) entry which is preliminary data.</text>
</comment>
<feature type="transmembrane region" description="Helical" evidence="6">
    <location>
        <begin position="493"/>
        <end position="511"/>
    </location>
</feature>
<feature type="transmembrane region" description="Helical" evidence="6">
    <location>
        <begin position="756"/>
        <end position="787"/>
    </location>
</feature>
<dbReference type="CDD" id="cd00038">
    <property type="entry name" value="CAP_ED"/>
    <property type="match status" value="1"/>
</dbReference>
<reference evidence="9 10" key="1">
    <citation type="journal article" date="2018" name="New Phytol.">
        <title>Phylogenomics of Endogonaceae and evolution of mycorrhizas within Mucoromycota.</title>
        <authorList>
            <person name="Chang Y."/>
            <person name="Desiro A."/>
            <person name="Na H."/>
            <person name="Sandor L."/>
            <person name="Lipzen A."/>
            <person name="Clum A."/>
            <person name="Barry K."/>
            <person name="Grigoriev I.V."/>
            <person name="Martin F.M."/>
            <person name="Stajich J.E."/>
            <person name="Smith M.E."/>
            <person name="Bonito G."/>
            <person name="Spatafora J.W."/>
        </authorList>
    </citation>
    <scope>NUCLEOTIDE SEQUENCE [LARGE SCALE GENOMIC DNA]</scope>
    <source>
        <strain evidence="9 10">AD002</strain>
    </source>
</reference>
<dbReference type="Gene3D" id="3.30.750.24">
    <property type="entry name" value="STAS domain"/>
    <property type="match status" value="1"/>
</dbReference>
<feature type="compositionally biased region" description="Low complexity" evidence="5">
    <location>
        <begin position="234"/>
        <end position="249"/>
    </location>
</feature>
<dbReference type="PANTHER" id="PTHR43310:SF4">
    <property type="entry name" value="AFR304WP"/>
    <property type="match status" value="1"/>
</dbReference>
<dbReference type="PANTHER" id="PTHR43310">
    <property type="entry name" value="SULFATE TRANSPORTER YBAR-RELATED"/>
    <property type="match status" value="1"/>
</dbReference>
<dbReference type="Proteomes" id="UP000274822">
    <property type="component" value="Unassembled WGS sequence"/>
</dbReference>
<dbReference type="AlphaFoldDB" id="A0A433QCK6"/>
<dbReference type="SMART" id="SM00100">
    <property type="entry name" value="cNMP"/>
    <property type="match status" value="1"/>
</dbReference>
<feature type="transmembrane region" description="Helical" evidence="6">
    <location>
        <begin position="703"/>
        <end position="736"/>
    </location>
</feature>
<dbReference type="InterPro" id="IPR052706">
    <property type="entry name" value="Membrane-Transporter-like"/>
</dbReference>
<dbReference type="EMBL" id="RBNJ01008294">
    <property type="protein sequence ID" value="RUS27491.1"/>
    <property type="molecule type" value="Genomic_DNA"/>
</dbReference>
<evidence type="ECO:0000256" key="1">
    <source>
        <dbReference type="ARBA" id="ARBA00004141"/>
    </source>
</evidence>
<dbReference type="Pfam" id="PF01740">
    <property type="entry name" value="STAS"/>
    <property type="match status" value="1"/>
</dbReference>
<organism evidence="9 10">
    <name type="scientific">Jimgerdemannia flammicorona</name>
    <dbReference type="NCBI Taxonomy" id="994334"/>
    <lineage>
        <taxon>Eukaryota</taxon>
        <taxon>Fungi</taxon>
        <taxon>Fungi incertae sedis</taxon>
        <taxon>Mucoromycota</taxon>
        <taxon>Mucoromycotina</taxon>
        <taxon>Endogonomycetes</taxon>
        <taxon>Endogonales</taxon>
        <taxon>Endogonaceae</taxon>
        <taxon>Jimgerdemannia</taxon>
    </lineage>
</organism>
<gene>
    <name evidence="9" type="ORF">BC938DRAFT_483161</name>
</gene>
<evidence type="ECO:0000256" key="5">
    <source>
        <dbReference type="SAM" id="MobiDB-lite"/>
    </source>
</evidence>
<feature type="transmembrane region" description="Helical" evidence="6">
    <location>
        <begin position="390"/>
        <end position="417"/>
    </location>
</feature>
<dbReference type="InterPro" id="IPR011547">
    <property type="entry name" value="SLC26A/SulP_dom"/>
</dbReference>
<accession>A0A433QCK6</accession>
<evidence type="ECO:0000259" key="7">
    <source>
        <dbReference type="PROSITE" id="PS50042"/>
    </source>
</evidence>
<keyword evidence="10" id="KW-1185">Reference proteome</keyword>
<dbReference type="CDD" id="cd07042">
    <property type="entry name" value="STAS_SulP_like_sulfate_transporter"/>
    <property type="match status" value="1"/>
</dbReference>
<feature type="compositionally biased region" description="Polar residues" evidence="5">
    <location>
        <begin position="204"/>
        <end position="216"/>
    </location>
</feature>
<dbReference type="Gene3D" id="2.60.120.10">
    <property type="entry name" value="Jelly Rolls"/>
    <property type="match status" value="1"/>
</dbReference>
<feature type="domain" description="STAS" evidence="8">
    <location>
        <begin position="816"/>
        <end position="939"/>
    </location>
</feature>
<feature type="compositionally biased region" description="Basic and acidic residues" evidence="5">
    <location>
        <begin position="967"/>
        <end position="977"/>
    </location>
</feature>
<dbReference type="InterPro" id="IPR000595">
    <property type="entry name" value="cNMP-bd_dom"/>
</dbReference>
<evidence type="ECO:0000313" key="10">
    <source>
        <dbReference type="Proteomes" id="UP000274822"/>
    </source>
</evidence>
<feature type="region of interest" description="Disordered" evidence="5">
    <location>
        <begin position="141"/>
        <end position="167"/>
    </location>
</feature>
<keyword evidence="4 6" id="KW-0472">Membrane</keyword>
<dbReference type="InterPro" id="IPR018490">
    <property type="entry name" value="cNMP-bd_dom_sf"/>
</dbReference>
<feature type="domain" description="Cyclic nucleotide-binding" evidence="7">
    <location>
        <begin position="1051"/>
        <end position="1164"/>
    </location>
</feature>
<protein>
    <submittedName>
        <fullName evidence="9">Sulfate transporter family protein</fullName>
    </submittedName>
</protein>
<dbReference type="Pfam" id="PF00916">
    <property type="entry name" value="Sulfate_transp"/>
    <property type="match status" value="1"/>
</dbReference>
<keyword evidence="2 6" id="KW-0812">Transmembrane</keyword>